<dbReference type="Proteomes" id="UP000221165">
    <property type="component" value="Unassembled WGS sequence"/>
</dbReference>
<dbReference type="VEuPathDB" id="ToxoDB:CSUI_008788"/>
<dbReference type="AlphaFoldDB" id="A0A2C6KIJ8"/>
<feature type="non-terminal residue" evidence="1">
    <location>
        <position position="1"/>
    </location>
</feature>
<reference evidence="1 2" key="1">
    <citation type="journal article" date="2017" name="Int. J. Parasitol.">
        <title>The genome of the protozoan parasite Cystoisospora suis and a reverse vaccinology approach to identify vaccine candidates.</title>
        <authorList>
            <person name="Palmieri N."/>
            <person name="Shrestha A."/>
            <person name="Ruttkowski B."/>
            <person name="Beck T."/>
            <person name="Vogl C."/>
            <person name="Tomley F."/>
            <person name="Blake D.P."/>
            <person name="Joachim A."/>
        </authorList>
    </citation>
    <scope>NUCLEOTIDE SEQUENCE [LARGE SCALE GENOMIC DNA]</scope>
    <source>
        <strain evidence="1 2">Wien I</strain>
    </source>
</reference>
<accession>A0A2C6KIJ8</accession>
<evidence type="ECO:0000313" key="2">
    <source>
        <dbReference type="Proteomes" id="UP000221165"/>
    </source>
</evidence>
<dbReference type="RefSeq" id="XP_067919108.1">
    <property type="nucleotide sequence ID" value="XM_068068913.1"/>
</dbReference>
<keyword evidence="2" id="KW-1185">Reference proteome</keyword>
<sequence>FTPTSTHLSISLSLVDLHTLFSSLSQIEKKEDTGLLQTPSSSSSHLTWR</sequence>
<evidence type="ECO:0000313" key="1">
    <source>
        <dbReference type="EMBL" id="PHJ17387.1"/>
    </source>
</evidence>
<protein>
    <submittedName>
        <fullName evidence="1">Uncharacterized protein</fullName>
    </submittedName>
</protein>
<dbReference type="GeneID" id="94432124"/>
<dbReference type="EMBL" id="MIGC01005026">
    <property type="protein sequence ID" value="PHJ17387.1"/>
    <property type="molecule type" value="Genomic_DNA"/>
</dbReference>
<organism evidence="1 2">
    <name type="scientific">Cystoisospora suis</name>
    <dbReference type="NCBI Taxonomy" id="483139"/>
    <lineage>
        <taxon>Eukaryota</taxon>
        <taxon>Sar</taxon>
        <taxon>Alveolata</taxon>
        <taxon>Apicomplexa</taxon>
        <taxon>Conoidasida</taxon>
        <taxon>Coccidia</taxon>
        <taxon>Eucoccidiorida</taxon>
        <taxon>Eimeriorina</taxon>
        <taxon>Sarcocystidae</taxon>
        <taxon>Cystoisospora</taxon>
    </lineage>
</organism>
<gene>
    <name evidence="1" type="ORF">CSUI_008788</name>
</gene>
<feature type="non-terminal residue" evidence="1">
    <location>
        <position position="49"/>
    </location>
</feature>
<comment type="caution">
    <text evidence="1">The sequence shown here is derived from an EMBL/GenBank/DDBJ whole genome shotgun (WGS) entry which is preliminary data.</text>
</comment>
<name>A0A2C6KIJ8_9APIC</name>
<proteinExistence type="predicted"/>